<dbReference type="GeneID" id="30962579"/>
<reference evidence="9" key="1">
    <citation type="submission" date="2016-05" db="EMBL/GenBank/DDBJ databases">
        <title>Comparative genomics of biotechnologically important yeasts.</title>
        <authorList>
            <consortium name="DOE Joint Genome Institute"/>
            <person name="Riley R."/>
            <person name="Haridas S."/>
            <person name="Wolfe K.H."/>
            <person name="Lopes M.R."/>
            <person name="Hittinger C.T."/>
            <person name="Goker M."/>
            <person name="Salamov A."/>
            <person name="Wisecaver J."/>
            <person name="Long T.M."/>
            <person name="Aerts A.L."/>
            <person name="Barry K."/>
            <person name="Choi C."/>
            <person name="Clum A."/>
            <person name="Coughlan A.Y."/>
            <person name="Deshpande S."/>
            <person name="Douglass A.P."/>
            <person name="Hanson S.J."/>
            <person name="Klenk H.-P."/>
            <person name="Labutti K."/>
            <person name="Lapidus A."/>
            <person name="Lindquist E."/>
            <person name="Lipzen A."/>
            <person name="Meier-Kolthoff J.P."/>
            <person name="Ohm R.A."/>
            <person name="Otillar R.P."/>
            <person name="Pangilinan J."/>
            <person name="Peng Y."/>
            <person name="Rokas A."/>
            <person name="Rosa C.A."/>
            <person name="Scheuner C."/>
            <person name="Sibirny A.A."/>
            <person name="Slot J.C."/>
            <person name="Stielow J.B."/>
            <person name="Sun H."/>
            <person name="Kurtzman C.P."/>
            <person name="Blackwell M."/>
            <person name="Grigoriev I.V."/>
            <person name="Jeffries T.W."/>
        </authorList>
    </citation>
    <scope>NUCLEOTIDE SEQUENCE [LARGE SCALE GENOMIC DNA]</scope>
    <source>
        <strain evidence="9">DSM 1968</strain>
    </source>
</reference>
<dbReference type="Pfam" id="PF02668">
    <property type="entry name" value="TauD"/>
    <property type="match status" value="1"/>
</dbReference>
<keyword evidence="6" id="KW-0408">Iron</keyword>
<dbReference type="RefSeq" id="XP_020048872.1">
    <property type="nucleotide sequence ID" value="XM_020188943.1"/>
</dbReference>
<keyword evidence="5" id="KW-0560">Oxidoreductase</keyword>
<evidence type="ECO:0000256" key="4">
    <source>
        <dbReference type="ARBA" id="ARBA00022964"/>
    </source>
</evidence>
<dbReference type="PANTHER" id="PTHR43779">
    <property type="entry name" value="DIOXYGENASE RV0097-RELATED"/>
    <property type="match status" value="1"/>
</dbReference>
<keyword evidence="9" id="KW-1185">Reference proteome</keyword>
<keyword evidence="4" id="KW-0223">Dioxygenase</keyword>
<dbReference type="STRING" id="1344418.A0A1D2VLY8"/>
<dbReference type="InterPro" id="IPR051178">
    <property type="entry name" value="TfdA_dioxygenase"/>
</dbReference>
<evidence type="ECO:0000256" key="6">
    <source>
        <dbReference type="ARBA" id="ARBA00023004"/>
    </source>
</evidence>
<proteinExistence type="inferred from homology"/>
<keyword evidence="3" id="KW-0479">Metal-binding</keyword>
<evidence type="ECO:0000313" key="9">
    <source>
        <dbReference type="Proteomes" id="UP000095038"/>
    </source>
</evidence>
<comment type="similarity">
    <text evidence="2">Belongs to the TfdA dioxygenase family.</text>
</comment>
<dbReference type="PANTHER" id="PTHR43779:SF2">
    <property type="entry name" value="ALPHA-KETOGLUTARATE-DEPENDENT XANTHINE DIOXYGENASE XAN1"/>
    <property type="match status" value="1"/>
</dbReference>
<accession>A0A1D2VLY8</accession>
<dbReference type="GO" id="GO:0051213">
    <property type="term" value="F:dioxygenase activity"/>
    <property type="evidence" value="ECO:0007669"/>
    <property type="project" value="UniProtKB-KW"/>
</dbReference>
<feature type="domain" description="TauD/TfdA-like" evidence="7">
    <location>
        <begin position="11"/>
        <end position="360"/>
    </location>
</feature>
<dbReference type="InterPro" id="IPR042098">
    <property type="entry name" value="TauD-like_sf"/>
</dbReference>
<gene>
    <name evidence="8" type="ORF">ASCRUDRAFT_12578</name>
</gene>
<dbReference type="GO" id="GO:0046872">
    <property type="term" value="F:metal ion binding"/>
    <property type="evidence" value="ECO:0007669"/>
    <property type="project" value="UniProtKB-KW"/>
</dbReference>
<organism evidence="8 9">
    <name type="scientific">Ascoidea rubescens DSM 1968</name>
    <dbReference type="NCBI Taxonomy" id="1344418"/>
    <lineage>
        <taxon>Eukaryota</taxon>
        <taxon>Fungi</taxon>
        <taxon>Dikarya</taxon>
        <taxon>Ascomycota</taxon>
        <taxon>Saccharomycotina</taxon>
        <taxon>Saccharomycetes</taxon>
        <taxon>Ascoideaceae</taxon>
        <taxon>Ascoidea</taxon>
    </lineage>
</organism>
<evidence type="ECO:0000256" key="5">
    <source>
        <dbReference type="ARBA" id="ARBA00023002"/>
    </source>
</evidence>
<protein>
    <submittedName>
        <fullName evidence="8">Clavaminate synthase-like protein</fullName>
    </submittedName>
</protein>
<dbReference type="AlphaFoldDB" id="A0A1D2VLY8"/>
<dbReference type="InParanoid" id="A0A1D2VLY8"/>
<dbReference type="Proteomes" id="UP000095038">
    <property type="component" value="Unassembled WGS sequence"/>
</dbReference>
<dbReference type="SUPFAM" id="SSF51197">
    <property type="entry name" value="Clavaminate synthase-like"/>
    <property type="match status" value="1"/>
</dbReference>
<sequence length="372" mass="41937">MSLAATPLDNAPFGAVIRLPEGVTDPSKLSPDDFKLLEKALHTYLVVVIPNQKDLSPKSQFELTTMFDETCNKTSQSYGHGKTFRHEDSVLKKDGTTVPSQPQVQVIGNGYWSDHHGLDNFKLTQPSQRTFHHKTLTANELENNQTRFYRWHIDSALYELSPPKCTTLLGIHVPNSDEKQKIIYEDTNEVLELTKGATAFLSGKTAFDSLSPEDKELALNTTVVYAPHPYIFISPARATSDGITMVSENKERSFGDLPPWEESKVKKLPMVWTNPTTGKQHLQFHGCCAYKLINNKTGKETPLEETRDLLQRLYRPAISPENIYCHSWKEGDLVIFYNRGVSHSVTGEFAEKDKRLMHQCNIASGEDPVCVK</sequence>
<dbReference type="InterPro" id="IPR003819">
    <property type="entry name" value="TauD/TfdA-like"/>
</dbReference>
<dbReference type="OrthoDB" id="93019at2759"/>
<evidence type="ECO:0000259" key="7">
    <source>
        <dbReference type="Pfam" id="PF02668"/>
    </source>
</evidence>
<dbReference type="Gene3D" id="3.60.130.10">
    <property type="entry name" value="Clavaminate synthase-like"/>
    <property type="match status" value="1"/>
</dbReference>
<evidence type="ECO:0000256" key="1">
    <source>
        <dbReference type="ARBA" id="ARBA00001954"/>
    </source>
</evidence>
<evidence type="ECO:0000313" key="8">
    <source>
        <dbReference type="EMBL" id="ODV62565.1"/>
    </source>
</evidence>
<evidence type="ECO:0000256" key="2">
    <source>
        <dbReference type="ARBA" id="ARBA00005896"/>
    </source>
</evidence>
<evidence type="ECO:0000256" key="3">
    <source>
        <dbReference type="ARBA" id="ARBA00022723"/>
    </source>
</evidence>
<comment type="cofactor">
    <cofactor evidence="1">
        <name>Fe(2+)</name>
        <dbReference type="ChEBI" id="CHEBI:29033"/>
    </cofactor>
</comment>
<dbReference type="EMBL" id="KV454477">
    <property type="protein sequence ID" value="ODV62565.1"/>
    <property type="molecule type" value="Genomic_DNA"/>
</dbReference>
<name>A0A1D2VLY8_9ASCO</name>